<feature type="compositionally biased region" description="Polar residues" evidence="1">
    <location>
        <begin position="33"/>
        <end position="42"/>
    </location>
</feature>
<name>A0ABD5VMV5_9EURY</name>
<dbReference type="Proteomes" id="UP001596395">
    <property type="component" value="Unassembled WGS sequence"/>
</dbReference>
<comment type="caution">
    <text evidence="2">The sequence shown here is derived from an EMBL/GenBank/DDBJ whole genome shotgun (WGS) entry which is preliminary data.</text>
</comment>
<proteinExistence type="predicted"/>
<feature type="region of interest" description="Disordered" evidence="1">
    <location>
        <begin position="26"/>
        <end position="109"/>
    </location>
</feature>
<keyword evidence="3" id="KW-1185">Reference proteome</keyword>
<organism evidence="2 3">
    <name type="scientific">Halorubellus litoreus</name>
    <dbReference type="NCBI Taxonomy" id="755308"/>
    <lineage>
        <taxon>Archaea</taxon>
        <taxon>Methanobacteriati</taxon>
        <taxon>Methanobacteriota</taxon>
        <taxon>Stenosarchaea group</taxon>
        <taxon>Halobacteria</taxon>
        <taxon>Halobacteriales</taxon>
        <taxon>Halorubellaceae</taxon>
        <taxon>Halorubellus</taxon>
    </lineage>
</organism>
<evidence type="ECO:0000313" key="3">
    <source>
        <dbReference type="Proteomes" id="UP001596395"/>
    </source>
</evidence>
<dbReference type="EMBL" id="JBHSXN010000003">
    <property type="protein sequence ID" value="MFC6954181.1"/>
    <property type="molecule type" value="Genomic_DNA"/>
</dbReference>
<feature type="compositionally biased region" description="Acidic residues" evidence="1">
    <location>
        <begin position="63"/>
        <end position="87"/>
    </location>
</feature>
<dbReference type="RefSeq" id="WP_336351138.1">
    <property type="nucleotide sequence ID" value="NZ_JAZAQL010000003.1"/>
</dbReference>
<protein>
    <submittedName>
        <fullName evidence="2">Uncharacterized protein</fullName>
    </submittedName>
</protein>
<accession>A0ABD5VMV5</accession>
<dbReference type="PROSITE" id="PS00018">
    <property type="entry name" value="EF_HAND_1"/>
    <property type="match status" value="1"/>
</dbReference>
<gene>
    <name evidence="2" type="ORF">ACFQGB_15065</name>
</gene>
<dbReference type="InterPro" id="IPR018247">
    <property type="entry name" value="EF_Hand_1_Ca_BS"/>
</dbReference>
<dbReference type="PROSITE" id="PS51257">
    <property type="entry name" value="PROKAR_LIPOPROTEIN"/>
    <property type="match status" value="1"/>
</dbReference>
<reference evidence="2 3" key="1">
    <citation type="journal article" date="2019" name="Int. J. Syst. Evol. Microbiol.">
        <title>The Global Catalogue of Microorganisms (GCM) 10K type strain sequencing project: providing services to taxonomists for standard genome sequencing and annotation.</title>
        <authorList>
            <consortium name="The Broad Institute Genomics Platform"/>
            <consortium name="The Broad Institute Genome Sequencing Center for Infectious Disease"/>
            <person name="Wu L."/>
            <person name="Ma J."/>
        </authorList>
    </citation>
    <scope>NUCLEOTIDE SEQUENCE [LARGE SCALE GENOMIC DNA]</scope>
    <source>
        <strain evidence="2 3">GX26</strain>
    </source>
</reference>
<sequence length="283" mass="31180">MKDERSTRRRILAAVGVTGTIGVSGCLRLTGSEEPTSTATSIKDSDGDGVIDSEDYAPRDPDVQEESDVENDDATTADADPTETETETETRTEETAGAASFGDDFEDGTYDDTWAVTRYHEEEELEESGGVLRYNSPVAATQYASDMAVRTKATIEATGTHRFEATHRVTHTEYDGIPIFRVFATGTDSLVEIREHRWSSKDRFYVRGPDTGKVRLDESVDDTGWMEYAMTVDFDENVVRSVSRDGTEYDVDVSFAPAFESYTLGIGDGGGEDEYEAISVERV</sequence>
<dbReference type="AlphaFoldDB" id="A0ABD5VMV5"/>
<evidence type="ECO:0000256" key="1">
    <source>
        <dbReference type="SAM" id="MobiDB-lite"/>
    </source>
</evidence>
<evidence type="ECO:0000313" key="2">
    <source>
        <dbReference type="EMBL" id="MFC6954181.1"/>
    </source>
</evidence>